<protein>
    <submittedName>
        <fullName evidence="2">Helix-turn-helix domain protein</fullName>
    </submittedName>
</protein>
<evidence type="ECO:0000313" key="2">
    <source>
        <dbReference type="EMBL" id="DAD80778.1"/>
    </source>
</evidence>
<name>A0A8S5MEZ0_9CAUD</name>
<dbReference type="InterPro" id="IPR010982">
    <property type="entry name" value="Lambda_DNA-bd_dom_sf"/>
</dbReference>
<reference evidence="2" key="1">
    <citation type="journal article" date="2021" name="Proc. Natl. Acad. Sci. U.S.A.">
        <title>A Catalog of Tens of Thousands of Viruses from Human Metagenomes Reveals Hidden Associations with Chronic Diseases.</title>
        <authorList>
            <person name="Tisza M.J."/>
            <person name="Buck C.B."/>
        </authorList>
    </citation>
    <scope>NUCLEOTIDE SEQUENCE</scope>
    <source>
        <strain evidence="2">CtWuM9</strain>
    </source>
</reference>
<sequence length="67" mass="8046">MKYQNLKKLRISLGITVGKAAEEMFVTPQTICNIESGRTVKESSLFYYELYLKYKKKYIEHYREMNQ</sequence>
<dbReference type="GO" id="GO:0003677">
    <property type="term" value="F:DNA binding"/>
    <property type="evidence" value="ECO:0007669"/>
    <property type="project" value="InterPro"/>
</dbReference>
<organism evidence="2">
    <name type="scientific">Siphoviridae sp. ctWuM9</name>
    <dbReference type="NCBI Taxonomy" id="2826364"/>
    <lineage>
        <taxon>Viruses</taxon>
        <taxon>Duplodnaviria</taxon>
        <taxon>Heunggongvirae</taxon>
        <taxon>Uroviricota</taxon>
        <taxon>Caudoviricetes</taxon>
    </lineage>
</organism>
<dbReference type="SUPFAM" id="SSF47413">
    <property type="entry name" value="lambda repressor-like DNA-binding domains"/>
    <property type="match status" value="1"/>
</dbReference>
<dbReference type="PROSITE" id="PS50943">
    <property type="entry name" value="HTH_CROC1"/>
    <property type="match status" value="1"/>
</dbReference>
<dbReference type="EMBL" id="BK014888">
    <property type="protein sequence ID" value="DAD80778.1"/>
    <property type="molecule type" value="Genomic_DNA"/>
</dbReference>
<feature type="domain" description="HTH cro/C1-type" evidence="1">
    <location>
        <begin position="6"/>
        <end position="59"/>
    </location>
</feature>
<accession>A0A8S5MEZ0</accession>
<dbReference type="CDD" id="cd00093">
    <property type="entry name" value="HTH_XRE"/>
    <property type="match status" value="1"/>
</dbReference>
<dbReference type="InterPro" id="IPR001387">
    <property type="entry name" value="Cro/C1-type_HTH"/>
</dbReference>
<evidence type="ECO:0000259" key="1">
    <source>
        <dbReference type="PROSITE" id="PS50943"/>
    </source>
</evidence>
<proteinExistence type="predicted"/>
<dbReference type="Gene3D" id="1.10.260.40">
    <property type="entry name" value="lambda repressor-like DNA-binding domains"/>
    <property type="match status" value="1"/>
</dbReference>